<organism evidence="8 9">
    <name type="scientific">Ktedonosporobacter rubrisoli</name>
    <dbReference type="NCBI Taxonomy" id="2509675"/>
    <lineage>
        <taxon>Bacteria</taxon>
        <taxon>Bacillati</taxon>
        <taxon>Chloroflexota</taxon>
        <taxon>Ktedonobacteria</taxon>
        <taxon>Ktedonobacterales</taxon>
        <taxon>Ktedonosporobacteraceae</taxon>
        <taxon>Ktedonosporobacter</taxon>
    </lineage>
</organism>
<dbReference type="EMBL" id="CP035758">
    <property type="protein sequence ID" value="QBD82755.1"/>
    <property type="molecule type" value="Genomic_DNA"/>
</dbReference>
<dbReference type="CDD" id="cd00207">
    <property type="entry name" value="fer2"/>
    <property type="match status" value="1"/>
</dbReference>
<keyword evidence="3" id="KW-0560">Oxidoreductase</keyword>
<dbReference type="Proteomes" id="UP000290365">
    <property type="component" value="Chromosome"/>
</dbReference>
<dbReference type="InterPro" id="IPR001041">
    <property type="entry name" value="2Fe-2S_ferredoxin-type"/>
</dbReference>
<reference evidence="8 9" key="1">
    <citation type="submission" date="2019-01" db="EMBL/GenBank/DDBJ databases">
        <title>Ktedonosporobacter rubrisoli SCAWS-G2.</title>
        <authorList>
            <person name="Huang Y."/>
            <person name="Yan B."/>
        </authorList>
    </citation>
    <scope>NUCLEOTIDE SEQUENCE [LARGE SCALE GENOMIC DNA]</scope>
    <source>
        <strain evidence="8 9">SCAWS-G2</strain>
    </source>
</reference>
<dbReference type="Gene3D" id="3.10.20.30">
    <property type="match status" value="1"/>
</dbReference>
<accession>A0A4P6K3X8</accession>
<evidence type="ECO:0000313" key="9">
    <source>
        <dbReference type="Proteomes" id="UP000290365"/>
    </source>
</evidence>
<dbReference type="InterPro" id="IPR006058">
    <property type="entry name" value="2Fe2S_fd_BS"/>
</dbReference>
<comment type="pathway">
    <text evidence="6">Alkaloid degradation; nicotine degradation.</text>
</comment>
<dbReference type="PROSITE" id="PS00197">
    <property type="entry name" value="2FE2S_FER_1"/>
    <property type="match status" value="1"/>
</dbReference>
<dbReference type="KEGG" id="kbs:EPA93_45040"/>
<feature type="domain" description="2Fe-2S ferredoxin-type" evidence="7">
    <location>
        <begin position="12"/>
        <end position="88"/>
    </location>
</feature>
<proteinExistence type="predicted"/>
<dbReference type="GO" id="GO:0016491">
    <property type="term" value="F:oxidoreductase activity"/>
    <property type="evidence" value="ECO:0007669"/>
    <property type="project" value="UniProtKB-KW"/>
</dbReference>
<keyword evidence="2" id="KW-0479">Metal-binding</keyword>
<evidence type="ECO:0000256" key="3">
    <source>
        <dbReference type="ARBA" id="ARBA00023002"/>
    </source>
</evidence>
<dbReference type="SUPFAM" id="SSF54292">
    <property type="entry name" value="2Fe-2S ferredoxin-like"/>
    <property type="match status" value="1"/>
</dbReference>
<dbReference type="InterPro" id="IPR051452">
    <property type="entry name" value="Diverse_Oxidoreductases"/>
</dbReference>
<dbReference type="PANTHER" id="PTHR44379:SF5">
    <property type="entry name" value="OXIDOREDUCTASE WITH IRON-SULFUR SUBUNIT"/>
    <property type="match status" value="1"/>
</dbReference>
<dbReference type="GO" id="GO:0046872">
    <property type="term" value="F:metal ion binding"/>
    <property type="evidence" value="ECO:0007669"/>
    <property type="project" value="UniProtKB-KW"/>
</dbReference>
<evidence type="ECO:0000256" key="4">
    <source>
        <dbReference type="ARBA" id="ARBA00023004"/>
    </source>
</evidence>
<dbReference type="RefSeq" id="WP_129893824.1">
    <property type="nucleotide sequence ID" value="NZ_CP035758.1"/>
</dbReference>
<evidence type="ECO:0000259" key="7">
    <source>
        <dbReference type="PROSITE" id="PS51085"/>
    </source>
</evidence>
<evidence type="ECO:0000256" key="2">
    <source>
        <dbReference type="ARBA" id="ARBA00022723"/>
    </source>
</evidence>
<dbReference type="SUPFAM" id="SSF47741">
    <property type="entry name" value="CO dehydrogenase ISP C-domain like"/>
    <property type="match status" value="1"/>
</dbReference>
<dbReference type="InterPro" id="IPR036884">
    <property type="entry name" value="2Fe-2S-bd_dom_sf"/>
</dbReference>
<dbReference type="InterPro" id="IPR036010">
    <property type="entry name" value="2Fe-2S_ferredoxin-like_sf"/>
</dbReference>
<evidence type="ECO:0000313" key="8">
    <source>
        <dbReference type="EMBL" id="QBD82755.1"/>
    </source>
</evidence>
<dbReference type="Pfam" id="PF01799">
    <property type="entry name" value="Fer2_2"/>
    <property type="match status" value="1"/>
</dbReference>
<dbReference type="PANTHER" id="PTHR44379">
    <property type="entry name" value="OXIDOREDUCTASE WITH IRON-SULFUR SUBUNIT"/>
    <property type="match status" value="1"/>
</dbReference>
<dbReference type="Gene3D" id="1.10.150.120">
    <property type="entry name" value="[2Fe-2S]-binding domain"/>
    <property type="match status" value="1"/>
</dbReference>
<dbReference type="PROSITE" id="PS51085">
    <property type="entry name" value="2FE2S_FER_2"/>
    <property type="match status" value="1"/>
</dbReference>
<evidence type="ECO:0000256" key="6">
    <source>
        <dbReference type="ARBA" id="ARBA00060707"/>
    </source>
</evidence>
<keyword evidence="4" id="KW-0408">Iron</keyword>
<keyword evidence="5" id="KW-0411">Iron-sulfur</keyword>
<evidence type="ECO:0000256" key="5">
    <source>
        <dbReference type="ARBA" id="ARBA00023014"/>
    </source>
</evidence>
<dbReference type="InterPro" id="IPR002888">
    <property type="entry name" value="2Fe-2S-bd"/>
</dbReference>
<dbReference type="OrthoDB" id="9796880at2"/>
<gene>
    <name evidence="8" type="ORF">EPA93_45040</name>
</gene>
<dbReference type="GO" id="GO:0051537">
    <property type="term" value="F:2 iron, 2 sulfur cluster binding"/>
    <property type="evidence" value="ECO:0007669"/>
    <property type="project" value="UniProtKB-KW"/>
</dbReference>
<protein>
    <submittedName>
        <fullName evidence="8">(2Fe-2S)-binding protein</fullName>
    </submittedName>
</protein>
<keyword evidence="9" id="KW-1185">Reference proteome</keyword>
<evidence type="ECO:0000256" key="1">
    <source>
        <dbReference type="ARBA" id="ARBA00022714"/>
    </source>
</evidence>
<sequence>MSQSSISPQEKRHIRVNVNGVLHTIQVETRWLLSDFLRHELHLTGTHVGCEHGVCGACTILFNGAPVRSCLMLAVQVDGADILTVEGLAKPDGSLHPLQQAFHQYHGLQCGFCTPGFLMAIYAFLQDHPDPDISDEALREALAGNLCRCTGYQGIIAAVRHVLLEARAAQSAGEKAEA</sequence>
<keyword evidence="1" id="KW-0001">2Fe-2S</keyword>
<dbReference type="AlphaFoldDB" id="A0A4P6K3X8"/>
<dbReference type="Pfam" id="PF00111">
    <property type="entry name" value="Fer2"/>
    <property type="match status" value="1"/>
</dbReference>
<name>A0A4P6K3X8_KTERU</name>
<dbReference type="InterPro" id="IPR012675">
    <property type="entry name" value="Beta-grasp_dom_sf"/>
</dbReference>
<dbReference type="FunFam" id="3.10.20.30:FF:000020">
    <property type="entry name" value="Xanthine dehydrogenase iron-sulfur subunit"/>
    <property type="match status" value="1"/>
</dbReference>